<proteinExistence type="inferred from homology"/>
<dbReference type="RefSeq" id="WP_276265757.1">
    <property type="nucleotide sequence ID" value="NZ_JARJLM010000303.1"/>
</dbReference>
<protein>
    <recommendedName>
        <fullName evidence="1">5-oxoprolinase subunit A</fullName>
        <shortName evidence="1">5-OPase subunit A</shortName>
        <ecNumber evidence="1">3.5.2.9</ecNumber>
    </recommendedName>
    <alternativeName>
        <fullName evidence="1">5-oxoprolinase (ATP-hydrolyzing) subunit A</fullName>
    </alternativeName>
</protein>
<dbReference type="Pfam" id="PF03746">
    <property type="entry name" value="LamB_YcsF"/>
    <property type="match status" value="1"/>
</dbReference>
<comment type="caution">
    <text evidence="2">The sequence shown here is derived from an EMBL/GenBank/DDBJ whole genome shotgun (WGS) entry which is preliminary data.</text>
</comment>
<dbReference type="InterPro" id="IPR011330">
    <property type="entry name" value="Glyco_hydro/deAcase_b/a-brl"/>
</dbReference>
<sequence length="257" mass="27717">MRFVDLNSDMGEGFGPYTMGDDAAMLKIVTSANVACGFHAGDPIIMDRTVSMALANRVDVGAHPGFADLWGFGRRVIVGDSPKTIEKFVAYQLGALQAIAIAAGHKVTHFKAHGALGNLMFTNTEISEAVANAVASVDKDLIFVIPPRTEGERVAERRGLRIAREIFADRAYTPEGHLVSRKLPGAVIHDKDECATRVVRMLEEQAVFDIEGNKFHVRIDSVCVHGDTQDAVEVAAAVRSSIEAAGLALRPLSQHDL</sequence>
<comment type="catalytic activity">
    <reaction evidence="1">
        <text>5-oxo-L-proline + ATP + 2 H2O = L-glutamate + ADP + phosphate + H(+)</text>
        <dbReference type="Rhea" id="RHEA:10348"/>
        <dbReference type="ChEBI" id="CHEBI:15377"/>
        <dbReference type="ChEBI" id="CHEBI:15378"/>
        <dbReference type="ChEBI" id="CHEBI:29985"/>
        <dbReference type="ChEBI" id="CHEBI:30616"/>
        <dbReference type="ChEBI" id="CHEBI:43474"/>
        <dbReference type="ChEBI" id="CHEBI:58402"/>
        <dbReference type="ChEBI" id="CHEBI:456216"/>
        <dbReference type="EC" id="3.5.2.9"/>
    </reaction>
</comment>
<dbReference type="InterPro" id="IPR005501">
    <property type="entry name" value="LamB/YcsF/PxpA-like"/>
</dbReference>
<comment type="function">
    <text evidence="1">Catalyzes the cleavage of 5-oxoproline to form L-glutamate coupled to the hydrolysis of ATP to ADP and inorganic phosphate.</text>
</comment>
<dbReference type="PANTHER" id="PTHR30292">
    <property type="entry name" value="UNCHARACTERIZED PROTEIN YBGL-RELATED"/>
    <property type="match status" value="1"/>
</dbReference>
<keyword evidence="1" id="KW-0547">Nucleotide-binding</keyword>
<dbReference type="NCBIfam" id="NF003814">
    <property type="entry name" value="PRK05406.1-3"/>
    <property type="match status" value="1"/>
</dbReference>
<gene>
    <name evidence="1" type="primary">pxpA</name>
    <name evidence="2" type="ORF">P3W85_17745</name>
</gene>
<dbReference type="CDD" id="cd10787">
    <property type="entry name" value="LamB_YcsF_like"/>
    <property type="match status" value="1"/>
</dbReference>
<name>A0ABT6AQ86_9BURK</name>
<evidence type="ECO:0000256" key="1">
    <source>
        <dbReference type="HAMAP-Rule" id="MF_00691"/>
    </source>
</evidence>
<comment type="similarity">
    <text evidence="1">Belongs to the LamB/PxpA family.</text>
</comment>
<dbReference type="Gene3D" id="3.20.20.370">
    <property type="entry name" value="Glycoside hydrolase/deacetylase"/>
    <property type="match status" value="1"/>
</dbReference>
<evidence type="ECO:0000313" key="2">
    <source>
        <dbReference type="EMBL" id="MDF3834786.1"/>
    </source>
</evidence>
<evidence type="ECO:0000313" key="3">
    <source>
        <dbReference type="Proteomes" id="UP001216674"/>
    </source>
</evidence>
<keyword evidence="1" id="KW-0378">Hydrolase</keyword>
<dbReference type="NCBIfam" id="NF003816">
    <property type="entry name" value="PRK05406.1-5"/>
    <property type="match status" value="1"/>
</dbReference>
<accession>A0ABT6AQ86</accession>
<comment type="subunit">
    <text evidence="1">Forms a complex composed of PxpA, PxpB and PxpC.</text>
</comment>
<reference evidence="2 3" key="1">
    <citation type="submission" date="2023-03" db="EMBL/GenBank/DDBJ databases">
        <title>Draft assemblies of triclosan tolerant bacteria isolated from returned activated sludge.</title>
        <authorList>
            <person name="Van Hamelsveld S."/>
        </authorList>
    </citation>
    <scope>NUCLEOTIDE SEQUENCE [LARGE SCALE GENOMIC DNA]</scope>
    <source>
        <strain evidence="2 3">GW210010_S58</strain>
    </source>
</reference>
<dbReference type="EMBL" id="JARJLM010000303">
    <property type="protein sequence ID" value="MDF3834786.1"/>
    <property type="molecule type" value="Genomic_DNA"/>
</dbReference>
<dbReference type="Proteomes" id="UP001216674">
    <property type="component" value="Unassembled WGS sequence"/>
</dbReference>
<dbReference type="SUPFAM" id="SSF88713">
    <property type="entry name" value="Glycoside hydrolase/deacetylase"/>
    <property type="match status" value="1"/>
</dbReference>
<keyword evidence="3" id="KW-1185">Reference proteome</keyword>
<dbReference type="EC" id="3.5.2.9" evidence="1"/>
<dbReference type="HAMAP" id="MF_00691">
    <property type="entry name" value="PxpA"/>
    <property type="match status" value="1"/>
</dbReference>
<dbReference type="PANTHER" id="PTHR30292:SF0">
    <property type="entry name" value="5-OXOPROLINASE SUBUNIT A"/>
    <property type="match status" value="1"/>
</dbReference>
<keyword evidence="1" id="KW-0067">ATP-binding</keyword>
<organism evidence="2 3">
    <name type="scientific">Cupriavidus basilensis</name>
    <dbReference type="NCBI Taxonomy" id="68895"/>
    <lineage>
        <taxon>Bacteria</taxon>
        <taxon>Pseudomonadati</taxon>
        <taxon>Pseudomonadota</taxon>
        <taxon>Betaproteobacteria</taxon>
        <taxon>Burkholderiales</taxon>
        <taxon>Burkholderiaceae</taxon>
        <taxon>Cupriavidus</taxon>
    </lineage>
</organism>